<dbReference type="CDD" id="cd15837">
    <property type="entry name" value="TNFRSF26"/>
    <property type="match status" value="1"/>
</dbReference>
<dbReference type="PANTHER" id="PTHR46330:SF16">
    <property type="entry name" value="TUMOR NECROSIS FACTOR RECEPTOR SUPERFAMILY MEMBER 22"/>
    <property type="match status" value="1"/>
</dbReference>
<name>A0A8D1GS82_PIG</name>
<feature type="repeat" description="TNFR-Cys" evidence="7">
    <location>
        <begin position="221"/>
        <end position="261"/>
    </location>
</feature>
<evidence type="ECO:0000313" key="10">
    <source>
        <dbReference type="Ensembl" id="ENSSSCP00045006820.1"/>
    </source>
</evidence>
<dbReference type="PROSITE" id="PS50050">
    <property type="entry name" value="TNFR_NGFR_2"/>
    <property type="match status" value="2"/>
</dbReference>
<proteinExistence type="predicted"/>
<feature type="region of interest" description="Disordered" evidence="8">
    <location>
        <begin position="484"/>
        <end position="514"/>
    </location>
</feature>
<evidence type="ECO:0000256" key="7">
    <source>
        <dbReference type="PROSITE-ProRule" id="PRU00206"/>
    </source>
</evidence>
<evidence type="ECO:0000256" key="6">
    <source>
        <dbReference type="ARBA" id="ARBA00023180"/>
    </source>
</evidence>
<evidence type="ECO:0000256" key="3">
    <source>
        <dbReference type="ARBA" id="ARBA00023136"/>
    </source>
</evidence>
<dbReference type="InterPro" id="IPR052491">
    <property type="entry name" value="TNFRSF10"/>
</dbReference>
<protein>
    <submittedName>
        <fullName evidence="10">Tumor necrosis factor receptor superfamily member 26-like</fullName>
    </submittedName>
</protein>
<dbReference type="SMART" id="SM00208">
    <property type="entry name" value="TNFR"/>
    <property type="match status" value="2"/>
</dbReference>
<evidence type="ECO:0000256" key="5">
    <source>
        <dbReference type="ARBA" id="ARBA00023170"/>
    </source>
</evidence>
<evidence type="ECO:0000313" key="11">
    <source>
        <dbReference type="Proteomes" id="UP000694728"/>
    </source>
</evidence>
<evidence type="ECO:0000256" key="2">
    <source>
        <dbReference type="ARBA" id="ARBA00022737"/>
    </source>
</evidence>
<evidence type="ECO:0000256" key="8">
    <source>
        <dbReference type="SAM" id="MobiDB-lite"/>
    </source>
</evidence>
<sequence>MEGERREREKTTHQELRSCRCAQWVRDPTSFQEDAGSIPGPAPWMKAQVSVRQVARLRPPALYLPYAACLAINLKKAKRNFSDFQGMATTKALVLPMQTDETSPPRVGETTCPGKPENGFCVNKAAHGAQGAAWRSQEPSQGAPATKPTPRGQGCPSGAEALLLMPVSPSCLKVTVTTSETPRDYSEHEAPSARLSGKGCPAGQYVSQPMAGDPGVVACRPCQPGTFSPYASEETSCLPCALCRKDQEVVTECSPTRDRQCQCKRGHFFCDSTDCEENCFRCQRCEHSAVLRPCNATRDAVCADRPHPQPGKGLTCMEGGGPWWPSSYDPVLSRLWLRFSAWPRNFQDLPHLRGAFFVPLSGLLGAQGLPLMVVVCVAVFAAPGGAVGTIEPERPSEVSGPWRPLWRSELQAPPRPRGPALSPGLGLSRRLGAAYLPPGGLGAVLSSGPGGRLCCPLRREPGPLAAGLVTWLRRVALTLQDRTSVLPPSRRRQHVVHRSGGPGPAHPRPHRVLL</sequence>
<dbReference type="GO" id="GO:0016020">
    <property type="term" value="C:membrane"/>
    <property type="evidence" value="ECO:0007669"/>
    <property type="project" value="UniProtKB-SubCell"/>
</dbReference>
<dbReference type="InterPro" id="IPR001368">
    <property type="entry name" value="TNFR/NGFR_Cys_rich_reg"/>
</dbReference>
<dbReference type="InterPro" id="IPR034062">
    <property type="entry name" value="TNFRSF26_N"/>
</dbReference>
<keyword evidence="3" id="KW-0472">Membrane</keyword>
<dbReference type="AlphaFoldDB" id="A0A8D1GS82"/>
<reference evidence="10" key="1">
    <citation type="submission" date="2025-08" db="UniProtKB">
        <authorList>
            <consortium name="Ensembl"/>
        </authorList>
    </citation>
    <scope>IDENTIFICATION</scope>
</reference>
<feature type="region of interest" description="Disordered" evidence="8">
    <location>
        <begin position="131"/>
        <end position="158"/>
    </location>
</feature>
<keyword evidence="6" id="KW-0325">Glycoprotein</keyword>
<dbReference type="SUPFAM" id="SSF57586">
    <property type="entry name" value="TNF receptor-like"/>
    <property type="match status" value="2"/>
</dbReference>
<evidence type="ECO:0000256" key="1">
    <source>
        <dbReference type="ARBA" id="ARBA00004370"/>
    </source>
</evidence>
<dbReference type="Ensembl" id="ENSSSCT00045010013.1">
    <property type="protein sequence ID" value="ENSSSCP00045006820.1"/>
    <property type="gene ID" value="ENSSSCG00045006007.1"/>
</dbReference>
<keyword evidence="5" id="KW-0675">Receptor</keyword>
<comment type="caution">
    <text evidence="7">Lacks conserved residue(s) required for the propagation of feature annotation.</text>
</comment>
<feature type="disulfide bond" evidence="7">
    <location>
        <begin position="240"/>
        <end position="253"/>
    </location>
</feature>
<feature type="disulfide bond" evidence="7">
    <location>
        <begin position="243"/>
        <end position="261"/>
    </location>
</feature>
<evidence type="ECO:0000259" key="9">
    <source>
        <dbReference type="PROSITE" id="PS50050"/>
    </source>
</evidence>
<organism evidence="10 11">
    <name type="scientific">Sus scrofa</name>
    <name type="common">Pig</name>
    <dbReference type="NCBI Taxonomy" id="9823"/>
    <lineage>
        <taxon>Eukaryota</taxon>
        <taxon>Metazoa</taxon>
        <taxon>Chordata</taxon>
        <taxon>Craniata</taxon>
        <taxon>Vertebrata</taxon>
        <taxon>Euteleostomi</taxon>
        <taxon>Mammalia</taxon>
        <taxon>Eutheria</taxon>
        <taxon>Laurasiatheria</taxon>
        <taxon>Artiodactyla</taxon>
        <taxon>Suina</taxon>
        <taxon>Suidae</taxon>
        <taxon>Sus</taxon>
    </lineage>
</organism>
<dbReference type="Pfam" id="PF00020">
    <property type="entry name" value="TNFR_c6"/>
    <property type="match status" value="2"/>
</dbReference>
<feature type="disulfide bond" evidence="7">
    <location>
        <begin position="222"/>
        <end position="237"/>
    </location>
</feature>
<comment type="subcellular location">
    <subcellularLocation>
        <location evidence="1">Membrane</location>
    </subcellularLocation>
</comment>
<feature type="domain" description="TNFR-Cys" evidence="9">
    <location>
        <begin position="262"/>
        <end position="302"/>
    </location>
</feature>
<gene>
    <name evidence="10" type="primary">LOC100627067</name>
</gene>
<dbReference type="Gene3D" id="2.10.50.10">
    <property type="entry name" value="Tumor Necrosis Factor Receptor, subunit A, domain 2"/>
    <property type="match status" value="2"/>
</dbReference>
<dbReference type="PANTHER" id="PTHR46330">
    <property type="entry name" value="TUMOR NECROSIS FACTOR RECEPTOR SUPERFAMILY MEMBER 10B"/>
    <property type="match status" value="1"/>
</dbReference>
<evidence type="ECO:0000256" key="4">
    <source>
        <dbReference type="ARBA" id="ARBA00023157"/>
    </source>
</evidence>
<keyword evidence="2" id="KW-0677">Repeat</keyword>
<keyword evidence="4 7" id="KW-1015">Disulfide bond</keyword>
<dbReference type="Proteomes" id="UP000694728">
    <property type="component" value="Unplaced"/>
</dbReference>
<feature type="repeat" description="TNFR-Cys" evidence="7">
    <location>
        <begin position="262"/>
        <end position="302"/>
    </location>
</feature>
<accession>A0A8D1GS82</accession>
<feature type="domain" description="TNFR-Cys" evidence="9">
    <location>
        <begin position="221"/>
        <end position="261"/>
    </location>
</feature>